<dbReference type="AlphaFoldDB" id="A0A9P4JXB4"/>
<dbReference type="OrthoDB" id="5238025at2759"/>
<organism evidence="2 3">
    <name type="scientific">Delitschia confertaspora ATCC 74209</name>
    <dbReference type="NCBI Taxonomy" id="1513339"/>
    <lineage>
        <taxon>Eukaryota</taxon>
        <taxon>Fungi</taxon>
        <taxon>Dikarya</taxon>
        <taxon>Ascomycota</taxon>
        <taxon>Pezizomycotina</taxon>
        <taxon>Dothideomycetes</taxon>
        <taxon>Pleosporomycetidae</taxon>
        <taxon>Pleosporales</taxon>
        <taxon>Delitschiaceae</taxon>
        <taxon>Delitschia</taxon>
    </lineage>
</organism>
<feature type="transmembrane region" description="Helical" evidence="1">
    <location>
        <begin position="53"/>
        <end position="72"/>
    </location>
</feature>
<keyword evidence="1" id="KW-1133">Transmembrane helix</keyword>
<reference evidence="2" key="1">
    <citation type="journal article" date="2020" name="Stud. Mycol.">
        <title>101 Dothideomycetes genomes: a test case for predicting lifestyles and emergence of pathogens.</title>
        <authorList>
            <person name="Haridas S."/>
            <person name="Albert R."/>
            <person name="Binder M."/>
            <person name="Bloem J."/>
            <person name="Labutti K."/>
            <person name="Salamov A."/>
            <person name="Andreopoulos B."/>
            <person name="Baker S."/>
            <person name="Barry K."/>
            <person name="Bills G."/>
            <person name="Bluhm B."/>
            <person name="Cannon C."/>
            <person name="Castanera R."/>
            <person name="Culley D."/>
            <person name="Daum C."/>
            <person name="Ezra D."/>
            <person name="Gonzalez J."/>
            <person name="Henrissat B."/>
            <person name="Kuo A."/>
            <person name="Liang C."/>
            <person name="Lipzen A."/>
            <person name="Lutzoni F."/>
            <person name="Magnuson J."/>
            <person name="Mondo S."/>
            <person name="Nolan M."/>
            <person name="Ohm R."/>
            <person name="Pangilinan J."/>
            <person name="Park H.-J."/>
            <person name="Ramirez L."/>
            <person name="Alfaro M."/>
            <person name="Sun H."/>
            <person name="Tritt A."/>
            <person name="Yoshinaga Y."/>
            <person name="Zwiers L.-H."/>
            <person name="Turgeon B."/>
            <person name="Goodwin S."/>
            <person name="Spatafora J."/>
            <person name="Crous P."/>
            <person name="Grigoriev I."/>
        </authorList>
    </citation>
    <scope>NUCLEOTIDE SEQUENCE</scope>
    <source>
        <strain evidence="2">ATCC 74209</strain>
    </source>
</reference>
<feature type="transmembrane region" description="Helical" evidence="1">
    <location>
        <begin position="154"/>
        <end position="173"/>
    </location>
</feature>
<gene>
    <name evidence="2" type="ORF">GQ43DRAFT_365064</name>
</gene>
<comment type="caution">
    <text evidence="2">The sequence shown here is derived from an EMBL/GenBank/DDBJ whole genome shotgun (WGS) entry which is preliminary data.</text>
</comment>
<keyword evidence="1" id="KW-0472">Membrane</keyword>
<feature type="transmembrane region" description="Helical" evidence="1">
    <location>
        <begin position="239"/>
        <end position="258"/>
    </location>
</feature>
<keyword evidence="3" id="KW-1185">Reference proteome</keyword>
<accession>A0A9P4JXB4</accession>
<keyword evidence="1" id="KW-0812">Transmembrane</keyword>
<dbReference type="Proteomes" id="UP000799536">
    <property type="component" value="Unassembled WGS sequence"/>
</dbReference>
<feature type="transmembrane region" description="Helical" evidence="1">
    <location>
        <begin position="114"/>
        <end position="134"/>
    </location>
</feature>
<evidence type="ECO:0000313" key="2">
    <source>
        <dbReference type="EMBL" id="KAF2204238.1"/>
    </source>
</evidence>
<protein>
    <submittedName>
        <fullName evidence="2">Uncharacterized protein</fullName>
    </submittedName>
</protein>
<sequence>MPIFQRPDVTLRLFKMPLKLPTIKMPSLDVLKPKPVFNRPVNLRRRAGQVPKWLSITFLASQILVSTAVMGLKAATINFVRENGTRGFMFTLQNSRHTVLAALPKDLYSGTAKLALMAAISSTLFAVCHMVFVLRERKHNSKPQTYIFRRNVMFLNIINTLLILFSMVALFVTHKSSSHFSVRYMSRKGGFGKDGIYNRGTFDLETWSCELQSIPGAKVAWDDYASQCRIEVAGRMMMVPFLLLGIGVTCISVAQMMGCQRDGKEQSKPGLEDFEMSKFNAV</sequence>
<dbReference type="EMBL" id="ML993881">
    <property type="protein sequence ID" value="KAF2204238.1"/>
    <property type="molecule type" value="Genomic_DNA"/>
</dbReference>
<evidence type="ECO:0000256" key="1">
    <source>
        <dbReference type="SAM" id="Phobius"/>
    </source>
</evidence>
<proteinExistence type="predicted"/>
<name>A0A9P4JXB4_9PLEO</name>
<evidence type="ECO:0000313" key="3">
    <source>
        <dbReference type="Proteomes" id="UP000799536"/>
    </source>
</evidence>